<name>A0ABN4YL80_9GAMM</name>
<keyword evidence="3" id="KW-0804">Transcription</keyword>
<sequence length="331" mass="38178">MNTRLSKVELSRKIKDAGYEDAFIEAKDIASKELITGKVYFKKLPSGIDVHCVNMTEHTEGYSNSQIDTCISINVLLAGKVSFALEHQRYDIQAQSSPVLFINIINSQQIFTRFFTQQQQVKKVNLTITKQWLLTRCGSMADRLHIEKIFASAQSVFQWPCTEKQLTLAAELYQKSLDETLNFQWELEQLALQFFCDSFTLLSDNLDRDATPPKEPDINNSPLPVSQFDFEAKIESLLFESLSLKQIADKLGASVSTLQRYFKSHHQLTLKEYIRNQILEHARRRLIFDNQSVGEVAYHSGYNHVSNFSSAFKKYFSMTPIEMQNQYRNLE</sequence>
<dbReference type="Gene3D" id="1.10.10.60">
    <property type="entry name" value="Homeodomain-like"/>
    <property type="match status" value="2"/>
</dbReference>
<feature type="domain" description="HTH araC/xylS-type" evidence="4">
    <location>
        <begin position="228"/>
        <end position="326"/>
    </location>
</feature>
<dbReference type="EMBL" id="CP020472">
    <property type="protein sequence ID" value="ARD24358.1"/>
    <property type="molecule type" value="Genomic_DNA"/>
</dbReference>
<evidence type="ECO:0000313" key="6">
    <source>
        <dbReference type="Proteomes" id="UP000191820"/>
    </source>
</evidence>
<keyword evidence="2" id="KW-0238">DNA-binding</keyword>
<evidence type="ECO:0000256" key="1">
    <source>
        <dbReference type="ARBA" id="ARBA00023015"/>
    </source>
</evidence>
<dbReference type="SUPFAM" id="SSF46689">
    <property type="entry name" value="Homeodomain-like"/>
    <property type="match status" value="2"/>
</dbReference>
<dbReference type="Pfam" id="PF12833">
    <property type="entry name" value="HTH_18"/>
    <property type="match status" value="1"/>
</dbReference>
<keyword evidence="6" id="KW-1185">Reference proteome</keyword>
<organism evidence="5 6">
    <name type="scientific">Shewanella japonica</name>
    <dbReference type="NCBI Taxonomy" id="93973"/>
    <lineage>
        <taxon>Bacteria</taxon>
        <taxon>Pseudomonadati</taxon>
        <taxon>Pseudomonadota</taxon>
        <taxon>Gammaproteobacteria</taxon>
        <taxon>Alteromonadales</taxon>
        <taxon>Shewanellaceae</taxon>
        <taxon>Shewanella</taxon>
    </lineage>
</organism>
<dbReference type="PANTHER" id="PTHR43280">
    <property type="entry name" value="ARAC-FAMILY TRANSCRIPTIONAL REGULATOR"/>
    <property type="match status" value="1"/>
</dbReference>
<dbReference type="SMART" id="SM00342">
    <property type="entry name" value="HTH_ARAC"/>
    <property type="match status" value="1"/>
</dbReference>
<protein>
    <recommendedName>
        <fullName evidence="4">HTH araC/xylS-type domain-containing protein</fullName>
    </recommendedName>
</protein>
<dbReference type="PROSITE" id="PS01124">
    <property type="entry name" value="HTH_ARAC_FAMILY_2"/>
    <property type="match status" value="1"/>
</dbReference>
<evidence type="ECO:0000313" key="5">
    <source>
        <dbReference type="EMBL" id="ARD24358.1"/>
    </source>
</evidence>
<evidence type="ECO:0000256" key="3">
    <source>
        <dbReference type="ARBA" id="ARBA00023163"/>
    </source>
</evidence>
<keyword evidence="1" id="KW-0805">Transcription regulation</keyword>
<evidence type="ECO:0000256" key="2">
    <source>
        <dbReference type="ARBA" id="ARBA00023125"/>
    </source>
</evidence>
<dbReference type="InterPro" id="IPR018060">
    <property type="entry name" value="HTH_AraC"/>
</dbReference>
<proteinExistence type="predicted"/>
<gene>
    <name evidence="5" type="ORF">SJ2017_4131</name>
</gene>
<evidence type="ECO:0000259" key="4">
    <source>
        <dbReference type="PROSITE" id="PS01124"/>
    </source>
</evidence>
<dbReference type="Proteomes" id="UP000191820">
    <property type="component" value="Chromosome"/>
</dbReference>
<dbReference type="InterPro" id="IPR009057">
    <property type="entry name" value="Homeodomain-like_sf"/>
</dbReference>
<dbReference type="RefSeq" id="WP_080917258.1">
    <property type="nucleotide sequence ID" value="NZ_CP020472.1"/>
</dbReference>
<dbReference type="PANTHER" id="PTHR43280:SF28">
    <property type="entry name" value="HTH-TYPE TRANSCRIPTIONAL ACTIVATOR RHAS"/>
    <property type="match status" value="1"/>
</dbReference>
<reference evidence="5 6" key="1">
    <citation type="submission" date="2017-03" db="EMBL/GenBank/DDBJ databases">
        <title>Genome sequencing of Shewanella japonica KCTC 22435.</title>
        <authorList>
            <person name="Kim K.M."/>
        </authorList>
    </citation>
    <scope>NUCLEOTIDE SEQUENCE [LARGE SCALE GENOMIC DNA]</scope>
    <source>
        <strain evidence="5 6">KCTC 22435</strain>
    </source>
</reference>
<accession>A0ABN4YL80</accession>